<evidence type="ECO:0000313" key="10">
    <source>
        <dbReference type="Proteomes" id="UP000256542"/>
    </source>
</evidence>
<feature type="domain" description="ABC transporter" evidence="8">
    <location>
        <begin position="5"/>
        <end position="242"/>
    </location>
</feature>
<dbReference type="RefSeq" id="WP_115898582.1">
    <property type="nucleotide sequence ID" value="NZ_QUNG01000011.1"/>
</dbReference>
<dbReference type="Pfam" id="PF00005">
    <property type="entry name" value="ABC_tran"/>
    <property type="match status" value="2"/>
</dbReference>
<keyword evidence="4" id="KW-1003">Cell membrane</keyword>
<keyword evidence="10" id="KW-1185">Reference proteome</keyword>
<comment type="similarity">
    <text evidence="2">Belongs to the ABC transporter superfamily.</text>
</comment>
<dbReference type="Proteomes" id="UP000256542">
    <property type="component" value="Unassembled WGS sequence"/>
</dbReference>
<feature type="domain" description="ABC transporter" evidence="8">
    <location>
        <begin position="263"/>
        <end position="468"/>
    </location>
</feature>
<dbReference type="PROSITE" id="PS00211">
    <property type="entry name" value="ABC_TRANSPORTER_1"/>
    <property type="match status" value="2"/>
</dbReference>
<dbReference type="AlphaFoldDB" id="A0A3E0DGX2"/>
<evidence type="ECO:0000313" key="9">
    <source>
        <dbReference type="EMBL" id="REG81971.1"/>
    </source>
</evidence>
<dbReference type="InterPro" id="IPR027417">
    <property type="entry name" value="P-loop_NTPase"/>
</dbReference>
<evidence type="ECO:0000256" key="7">
    <source>
        <dbReference type="ARBA" id="ARBA00023136"/>
    </source>
</evidence>
<comment type="subcellular location">
    <subcellularLocation>
        <location evidence="1">Cell inner membrane</location>
        <topology evidence="1">Peripheral membrane protein</topology>
    </subcellularLocation>
</comment>
<evidence type="ECO:0000256" key="6">
    <source>
        <dbReference type="ARBA" id="ARBA00022840"/>
    </source>
</evidence>
<dbReference type="SUPFAM" id="SSF52540">
    <property type="entry name" value="P-loop containing nucleoside triphosphate hydrolases"/>
    <property type="match status" value="2"/>
</dbReference>
<sequence>MTPLIKVQDLSIHYQGKCLVNQVSFSVEKGRPLTILGQTGSGKTLIAKAIMGLLPSVLTVSGVVEVLGKPVVAQSRSDLWGKSITMLPQEPWHSLDPLMANYQQVSEVYELVKGENGETAFNHAIEDLDHLGLKDSALKRPTELSGGMAQRLAIASATAAGANLVIADEPTKGLDTSRRDDIIQLLKKSAQGGSLLTITHDIDVAQQLGGDILVIKNGDMIETGVAESVLTNPQAEYTKELIFAAPEYWQLEPAPVAERRAILQVTDLTIGRGKNALSSGLNLTCHGGEIIGVVGDSGCGKSTFGDTLLGLLSPLKGTIKPILENTKPHQWLKLFQDPPSSLSAHVTLQTLLNDLVKLHKLDTQKIAPLMKKLNLPESILQRSAKEVSGGELQRFSILRALLLEPVFLFADEPTSRLDPFIAKEITELLIALAREQGCALLIVSHDPALIDKCCDTVIRLDQQKQADVV</sequence>
<evidence type="ECO:0000256" key="5">
    <source>
        <dbReference type="ARBA" id="ARBA00022741"/>
    </source>
</evidence>
<evidence type="ECO:0000256" key="1">
    <source>
        <dbReference type="ARBA" id="ARBA00004417"/>
    </source>
</evidence>
<dbReference type="PROSITE" id="PS50893">
    <property type="entry name" value="ABC_TRANSPORTER_2"/>
    <property type="match status" value="2"/>
</dbReference>
<dbReference type="PANTHER" id="PTHR43297">
    <property type="entry name" value="OLIGOPEPTIDE TRANSPORT ATP-BINDING PROTEIN APPD"/>
    <property type="match status" value="1"/>
</dbReference>
<protein>
    <submittedName>
        <fullName evidence="9">Peptide/nickel transport system ATP-binding protein</fullName>
    </submittedName>
</protein>
<keyword evidence="5" id="KW-0547">Nucleotide-binding</keyword>
<comment type="caution">
    <text evidence="9">The sequence shown here is derived from an EMBL/GenBank/DDBJ whole genome shotgun (WGS) entry which is preliminary data.</text>
</comment>
<dbReference type="SMART" id="SM00382">
    <property type="entry name" value="AAA"/>
    <property type="match status" value="2"/>
</dbReference>
<gene>
    <name evidence="9" type="ORF">DFP81_11151</name>
</gene>
<dbReference type="GO" id="GO:0005886">
    <property type="term" value="C:plasma membrane"/>
    <property type="evidence" value="ECO:0007669"/>
    <property type="project" value="UniProtKB-SubCell"/>
</dbReference>
<dbReference type="InterPro" id="IPR017871">
    <property type="entry name" value="ABC_transporter-like_CS"/>
</dbReference>
<reference evidence="9 10" key="1">
    <citation type="submission" date="2018-08" db="EMBL/GenBank/DDBJ databases">
        <title>Genomic Encyclopedia of Type Strains, Phase III (KMG-III): the genomes of soil and plant-associated and newly described type strains.</title>
        <authorList>
            <person name="Whitman W."/>
        </authorList>
    </citation>
    <scope>NUCLEOTIDE SEQUENCE [LARGE SCALE GENOMIC DNA]</scope>
    <source>
        <strain evidence="9 10">CECT 7375</strain>
    </source>
</reference>
<proteinExistence type="inferred from homology"/>
<dbReference type="EMBL" id="QUNG01000011">
    <property type="protein sequence ID" value="REG81971.1"/>
    <property type="molecule type" value="Genomic_DNA"/>
</dbReference>
<dbReference type="GO" id="GO:0005524">
    <property type="term" value="F:ATP binding"/>
    <property type="evidence" value="ECO:0007669"/>
    <property type="project" value="UniProtKB-KW"/>
</dbReference>
<dbReference type="InterPro" id="IPR050388">
    <property type="entry name" value="ABC_Ni/Peptide_Import"/>
</dbReference>
<keyword evidence="7" id="KW-0472">Membrane</keyword>
<dbReference type="Gene3D" id="3.40.50.300">
    <property type="entry name" value="P-loop containing nucleotide triphosphate hydrolases"/>
    <property type="match status" value="2"/>
</dbReference>
<accession>A0A3E0DGX2</accession>
<keyword evidence="6 9" id="KW-0067">ATP-binding</keyword>
<evidence type="ECO:0000259" key="8">
    <source>
        <dbReference type="PROSITE" id="PS50893"/>
    </source>
</evidence>
<evidence type="ECO:0000256" key="3">
    <source>
        <dbReference type="ARBA" id="ARBA00022448"/>
    </source>
</evidence>
<keyword evidence="3" id="KW-0813">Transport</keyword>
<evidence type="ECO:0000256" key="4">
    <source>
        <dbReference type="ARBA" id="ARBA00022475"/>
    </source>
</evidence>
<name>A0A3E0DGX2_9GAMM</name>
<dbReference type="PANTHER" id="PTHR43297:SF7">
    <property type="entry name" value="D,D-DIPEPTIDE TRANSPORT ATP-BINDING PROTEIN DDPD-RELATED"/>
    <property type="match status" value="1"/>
</dbReference>
<dbReference type="OrthoDB" id="9784450at2"/>
<evidence type="ECO:0000256" key="2">
    <source>
        <dbReference type="ARBA" id="ARBA00005417"/>
    </source>
</evidence>
<dbReference type="InterPro" id="IPR003439">
    <property type="entry name" value="ABC_transporter-like_ATP-bd"/>
</dbReference>
<organism evidence="9 10">
    <name type="scientific">Marinomonas pollencensis</name>
    <dbReference type="NCBI Taxonomy" id="491954"/>
    <lineage>
        <taxon>Bacteria</taxon>
        <taxon>Pseudomonadati</taxon>
        <taxon>Pseudomonadota</taxon>
        <taxon>Gammaproteobacteria</taxon>
        <taxon>Oceanospirillales</taxon>
        <taxon>Oceanospirillaceae</taxon>
        <taxon>Marinomonas</taxon>
    </lineage>
</organism>
<dbReference type="GO" id="GO:0016887">
    <property type="term" value="F:ATP hydrolysis activity"/>
    <property type="evidence" value="ECO:0007669"/>
    <property type="project" value="InterPro"/>
</dbReference>
<dbReference type="InterPro" id="IPR003593">
    <property type="entry name" value="AAA+_ATPase"/>
</dbReference>